<protein>
    <submittedName>
        <fullName evidence="1">Uncharacterized protein</fullName>
    </submittedName>
</protein>
<organism evidence="1 2">
    <name type="scientific">Lecanicillium saksenae</name>
    <dbReference type="NCBI Taxonomy" id="468837"/>
    <lineage>
        <taxon>Eukaryota</taxon>
        <taxon>Fungi</taxon>
        <taxon>Dikarya</taxon>
        <taxon>Ascomycota</taxon>
        <taxon>Pezizomycotina</taxon>
        <taxon>Sordariomycetes</taxon>
        <taxon>Hypocreomycetidae</taxon>
        <taxon>Hypocreales</taxon>
        <taxon>Cordycipitaceae</taxon>
        <taxon>Lecanicillium</taxon>
    </lineage>
</organism>
<proteinExistence type="predicted"/>
<gene>
    <name evidence="1" type="ORF">NLG97_g10929</name>
</gene>
<accession>A0ACC1QC10</accession>
<dbReference type="EMBL" id="JANAKD010003060">
    <property type="protein sequence ID" value="KAJ3472511.1"/>
    <property type="molecule type" value="Genomic_DNA"/>
</dbReference>
<sequence>MGAQRAVHYAPGRWIVIAEVLDTVRRCVPMVQARWPDAVEVHPGHDGCFPRTRILRQDAMAVLQTLVAASVCERGITGFPIAQQSKEVRSAVRCYITQPQLTEEQRASVEVRSGFVTEETKDTLLLLRGLLAQGILSFVLEKKRWRVDYGLDPSRPRPTRLAVPFRAKDLPTDRSEFSHPDVVIALTSLCYYYTGLSDDDLMLSIRHLQQSDQADMEYQDWVKDAFNLPSSLQQLVSVNLDDRHKCTTELFRCFRHAKSAVDYFLAHMVFPKEMKEFPHKLSASGWDIAATRHNPTTGFSGTNDSRIVLPLSVQQIDLGEQAHTNALVLAYLLQPENSALPMLHAPGGTLSDAERLLATVVAMDPPARVILDVGAQILELDNIGVAQAWLSMLSGEETTQAAIFVDKDDHICVLDRKGYVEPLHTSPFATQLDACVVFLDEAHTRGIDLALPHYYRAAVTLGANLTKDRLVQGETTPIVMRKASTDQDTACMRMRRLGHGQSVVFCVPREICAKLQTDRPTVAEILQWAIRGTWTDAARSVPLWAVQGRRHHAQSAVWTAAQTAEGTLQMTKPQAREFLEQEAASMESRYAPRVHAAAACDDEEEEDDAISQRFCAFKPMDQFAATLSEEQERELSPEIEQEREVQRAAPEKPARHALHPDMVAYVATGRMAADSSARLPPLGRCPPRAQRGTLTSTPARVMSTGAVDPGEPAAVPSVRRRRRDGD</sequence>
<keyword evidence="2" id="KW-1185">Reference proteome</keyword>
<dbReference type="Proteomes" id="UP001148737">
    <property type="component" value="Unassembled WGS sequence"/>
</dbReference>
<comment type="caution">
    <text evidence="1">The sequence shown here is derived from an EMBL/GenBank/DDBJ whole genome shotgun (WGS) entry which is preliminary data.</text>
</comment>
<name>A0ACC1QC10_9HYPO</name>
<reference evidence="1" key="1">
    <citation type="submission" date="2022-07" db="EMBL/GenBank/DDBJ databases">
        <title>Genome Sequence of Lecanicillium saksenae.</title>
        <authorList>
            <person name="Buettner E."/>
        </authorList>
    </citation>
    <scope>NUCLEOTIDE SEQUENCE</scope>
    <source>
        <strain evidence="1">VT-O1</strain>
    </source>
</reference>
<evidence type="ECO:0000313" key="2">
    <source>
        <dbReference type="Proteomes" id="UP001148737"/>
    </source>
</evidence>
<evidence type="ECO:0000313" key="1">
    <source>
        <dbReference type="EMBL" id="KAJ3472511.1"/>
    </source>
</evidence>